<comment type="caution">
    <text evidence="6">The sequence shown here is derived from an EMBL/GenBank/DDBJ whole genome shotgun (WGS) entry which is preliminary data.</text>
</comment>
<evidence type="ECO:0000313" key="7">
    <source>
        <dbReference type="Proteomes" id="UP001446871"/>
    </source>
</evidence>
<evidence type="ECO:0000259" key="5">
    <source>
        <dbReference type="PROSITE" id="PS50865"/>
    </source>
</evidence>
<gene>
    <name evidence="6" type="ORF">PG996_015922</name>
</gene>
<evidence type="ECO:0000256" key="1">
    <source>
        <dbReference type="ARBA" id="ARBA00022723"/>
    </source>
</evidence>
<sequence length="482" mass="54480">MSESSVYDGPRGPLQHRCASCDSVHPNLQRCTGCRLVRYCSRDHQAQHRPKHKSLCKKMGKLRAKLEHEDHAVRNATQDFMTPANAFETHMGHFWGLLNTRDYMRARFAVAEEARLAFTLDGATEALEHFQDMMRLCRSDNMGIRDHVPPLMLRLGRDQECYDFIKWWETTGQEGDYDWGDPELAFLDVKDADVTEYPDFLLHRFGNLGFLISVMLLKVKMIIDIRNIKVIRKVVTGRLPIELWRHIELGAISGPLSRRFLARPYGDLIKAEGKLLQQCLDIGKNIIQVNRFFTPELLSPHRATFSDLPGAYSQGSREEMVLTMREVYPAWCETPGALDLLHEAQACATNGYRIEATAMQTLCGQDAAAKRNIQKMVIDKTWDMLKLAAQDSAYLGPSKDKPSLVHARDRQDEYELPPLRIVGGDAGGLAALGAMGGMGDLGDEDDMGGNPFECECFDHTFHHEGSVDPSREAYEEYFAGLL</sequence>
<name>A0ABR1TMM1_9PEZI</name>
<accession>A0ABR1TMM1</accession>
<dbReference type="PROSITE" id="PS50865">
    <property type="entry name" value="ZF_MYND_2"/>
    <property type="match status" value="1"/>
</dbReference>
<evidence type="ECO:0000256" key="4">
    <source>
        <dbReference type="PROSITE-ProRule" id="PRU00134"/>
    </source>
</evidence>
<keyword evidence="3" id="KW-0862">Zinc</keyword>
<dbReference type="Pfam" id="PF01753">
    <property type="entry name" value="zf-MYND"/>
    <property type="match status" value="1"/>
</dbReference>
<feature type="domain" description="MYND-type" evidence="5">
    <location>
        <begin position="18"/>
        <end position="56"/>
    </location>
</feature>
<dbReference type="Proteomes" id="UP001446871">
    <property type="component" value="Unassembled WGS sequence"/>
</dbReference>
<evidence type="ECO:0000256" key="3">
    <source>
        <dbReference type="ARBA" id="ARBA00022833"/>
    </source>
</evidence>
<dbReference type="EMBL" id="JAQQWM010000009">
    <property type="protein sequence ID" value="KAK8047858.1"/>
    <property type="molecule type" value="Genomic_DNA"/>
</dbReference>
<keyword evidence="1" id="KW-0479">Metal-binding</keyword>
<keyword evidence="7" id="KW-1185">Reference proteome</keyword>
<keyword evidence="2 4" id="KW-0863">Zinc-finger</keyword>
<dbReference type="SUPFAM" id="SSF144232">
    <property type="entry name" value="HIT/MYND zinc finger-like"/>
    <property type="match status" value="1"/>
</dbReference>
<evidence type="ECO:0000256" key="2">
    <source>
        <dbReference type="ARBA" id="ARBA00022771"/>
    </source>
</evidence>
<dbReference type="InterPro" id="IPR002893">
    <property type="entry name" value="Znf_MYND"/>
</dbReference>
<evidence type="ECO:0000313" key="6">
    <source>
        <dbReference type="EMBL" id="KAK8047858.1"/>
    </source>
</evidence>
<proteinExistence type="predicted"/>
<protein>
    <recommendedName>
        <fullName evidence="5">MYND-type domain-containing protein</fullName>
    </recommendedName>
</protein>
<organism evidence="6 7">
    <name type="scientific">Apiospora saccharicola</name>
    <dbReference type="NCBI Taxonomy" id="335842"/>
    <lineage>
        <taxon>Eukaryota</taxon>
        <taxon>Fungi</taxon>
        <taxon>Dikarya</taxon>
        <taxon>Ascomycota</taxon>
        <taxon>Pezizomycotina</taxon>
        <taxon>Sordariomycetes</taxon>
        <taxon>Xylariomycetidae</taxon>
        <taxon>Amphisphaeriales</taxon>
        <taxon>Apiosporaceae</taxon>
        <taxon>Apiospora</taxon>
    </lineage>
</organism>
<reference evidence="6 7" key="1">
    <citation type="submission" date="2023-01" db="EMBL/GenBank/DDBJ databases">
        <title>Analysis of 21 Apiospora genomes using comparative genomics revels a genus with tremendous synthesis potential of carbohydrate active enzymes and secondary metabolites.</title>
        <authorList>
            <person name="Sorensen T."/>
        </authorList>
    </citation>
    <scope>NUCLEOTIDE SEQUENCE [LARGE SCALE GENOMIC DNA]</scope>
    <source>
        <strain evidence="6 7">CBS 83171</strain>
    </source>
</reference>
<dbReference type="Gene3D" id="6.10.140.2220">
    <property type="match status" value="1"/>
</dbReference>